<dbReference type="EMBL" id="CP001110">
    <property type="protein sequence ID" value="ACF44341.1"/>
    <property type="molecule type" value="Genomic_DNA"/>
</dbReference>
<dbReference type="KEGG" id="pph:Ppha_2136"/>
<protein>
    <recommendedName>
        <fullName evidence="3">Transposase</fullName>
    </recommendedName>
</protein>
<organism evidence="1 2">
    <name type="scientific">Pelodictyon phaeoclathratiforme (strain DSM 5477 / BU-1)</name>
    <dbReference type="NCBI Taxonomy" id="324925"/>
    <lineage>
        <taxon>Bacteria</taxon>
        <taxon>Pseudomonadati</taxon>
        <taxon>Chlorobiota</taxon>
        <taxon>Chlorobiia</taxon>
        <taxon>Chlorobiales</taxon>
        <taxon>Chlorobiaceae</taxon>
        <taxon>Chlorobium/Pelodictyon group</taxon>
        <taxon>Pelodictyon</taxon>
    </lineage>
</organism>
<evidence type="ECO:0000313" key="2">
    <source>
        <dbReference type="Proteomes" id="UP000002724"/>
    </source>
</evidence>
<accession>B4SD82</accession>
<gene>
    <name evidence="1" type="ordered locus">Ppha_2136</name>
</gene>
<name>B4SD82_PELPB</name>
<dbReference type="AlphaFoldDB" id="B4SD82"/>
<keyword evidence="2" id="KW-1185">Reference proteome</keyword>
<dbReference type="RefSeq" id="WP_012508818.1">
    <property type="nucleotide sequence ID" value="NC_011060.1"/>
</dbReference>
<evidence type="ECO:0008006" key="3">
    <source>
        <dbReference type="Google" id="ProtNLM"/>
    </source>
</evidence>
<dbReference type="Proteomes" id="UP000002724">
    <property type="component" value="Chromosome"/>
</dbReference>
<dbReference type="OrthoDB" id="884299at2"/>
<sequence>MVIEIAGVLGIHAELFYPWKKEFQAKQTASVPCNGHSLRFHFFIFS</sequence>
<reference evidence="1 2" key="1">
    <citation type="submission" date="2008-06" db="EMBL/GenBank/DDBJ databases">
        <title>Complete sequence of Pelodictyon phaeoclathratiforme BU-1.</title>
        <authorList>
            <consortium name="US DOE Joint Genome Institute"/>
            <person name="Lucas S."/>
            <person name="Copeland A."/>
            <person name="Lapidus A."/>
            <person name="Glavina del Rio T."/>
            <person name="Dalin E."/>
            <person name="Tice H."/>
            <person name="Bruce D."/>
            <person name="Goodwin L."/>
            <person name="Pitluck S."/>
            <person name="Schmutz J."/>
            <person name="Larimer F."/>
            <person name="Land M."/>
            <person name="Hauser L."/>
            <person name="Kyrpides N."/>
            <person name="Mikhailova N."/>
            <person name="Liu Z."/>
            <person name="Li T."/>
            <person name="Zhao F."/>
            <person name="Overmann J."/>
            <person name="Bryant D.A."/>
            <person name="Richardson P."/>
        </authorList>
    </citation>
    <scope>NUCLEOTIDE SEQUENCE [LARGE SCALE GENOMIC DNA]</scope>
    <source>
        <strain evidence="2">DSM 5477 / BU-1</strain>
    </source>
</reference>
<dbReference type="HOGENOM" id="CLU_3186995_0_0_10"/>
<evidence type="ECO:0000313" key="1">
    <source>
        <dbReference type="EMBL" id="ACF44341.1"/>
    </source>
</evidence>
<proteinExistence type="predicted"/>